<feature type="transmembrane region" description="Helical" evidence="1">
    <location>
        <begin position="308"/>
        <end position="325"/>
    </location>
</feature>
<evidence type="ECO:0000313" key="2">
    <source>
        <dbReference type="EMBL" id="NNH68479.1"/>
    </source>
</evidence>
<feature type="transmembrane region" description="Helical" evidence="1">
    <location>
        <begin position="280"/>
        <end position="302"/>
    </location>
</feature>
<dbReference type="AlphaFoldDB" id="A0A849C0G0"/>
<name>A0A849C0G0_9NOCA</name>
<feature type="transmembrane region" description="Helical" evidence="1">
    <location>
        <begin position="155"/>
        <end position="177"/>
    </location>
</feature>
<sequence>MPFVLPPSETASAAREKRRTVLALFVLAPVLGEVLGASLRLSYFVEPLRMVGIVCFYGAGVVLIREIWQRLHLTGWGLVLLACAFALIEEGLALQTIFNPVGMDGEPVYGNALGVNWFWAVVVSGYHVVWSVLIPIAVVHLIFPRSSRSPWLSRRSAGVLVFLFACGTATFLLISFLRSDFRLSWVQAGVTMALVAGLLWAGTKCRERRSVAPAGQPPSRKIVALFGFAAGLVWFALFLVAFIGGPISFVWWTVGALVFAAAAALMVRRWTRRSWTARHQLALCFGASLASALFGLFLVAVSGHPANIAFQFAVIAALITGYTWLDRRQAADR</sequence>
<keyword evidence="1" id="KW-0812">Transmembrane</keyword>
<feature type="transmembrane region" description="Helical" evidence="1">
    <location>
        <begin position="47"/>
        <end position="64"/>
    </location>
</feature>
<gene>
    <name evidence="2" type="ORF">HLB23_01035</name>
</gene>
<accession>A0A849C0G0</accession>
<organism evidence="2 3">
    <name type="scientific">Nocardia uniformis</name>
    <dbReference type="NCBI Taxonomy" id="53432"/>
    <lineage>
        <taxon>Bacteria</taxon>
        <taxon>Bacillati</taxon>
        <taxon>Actinomycetota</taxon>
        <taxon>Actinomycetes</taxon>
        <taxon>Mycobacteriales</taxon>
        <taxon>Nocardiaceae</taxon>
        <taxon>Nocardia</taxon>
    </lineage>
</organism>
<keyword evidence="3" id="KW-1185">Reference proteome</keyword>
<dbReference type="RefSeq" id="WP_169815048.1">
    <property type="nucleotide sequence ID" value="NZ_JABELX010000001.1"/>
</dbReference>
<dbReference type="EMBL" id="JABELX010000001">
    <property type="protein sequence ID" value="NNH68479.1"/>
    <property type="molecule type" value="Genomic_DNA"/>
</dbReference>
<evidence type="ECO:0000256" key="1">
    <source>
        <dbReference type="SAM" id="Phobius"/>
    </source>
</evidence>
<feature type="transmembrane region" description="Helical" evidence="1">
    <location>
        <begin position="21"/>
        <end position="41"/>
    </location>
</feature>
<keyword evidence="1" id="KW-1133">Transmembrane helix</keyword>
<feature type="transmembrane region" description="Helical" evidence="1">
    <location>
        <begin position="249"/>
        <end position="268"/>
    </location>
</feature>
<feature type="transmembrane region" description="Helical" evidence="1">
    <location>
        <begin position="76"/>
        <end position="97"/>
    </location>
</feature>
<comment type="caution">
    <text evidence="2">The sequence shown here is derived from an EMBL/GenBank/DDBJ whole genome shotgun (WGS) entry which is preliminary data.</text>
</comment>
<protein>
    <submittedName>
        <fullName evidence="2">Uncharacterized protein</fullName>
    </submittedName>
</protein>
<feature type="transmembrane region" description="Helical" evidence="1">
    <location>
        <begin position="222"/>
        <end position="243"/>
    </location>
</feature>
<proteinExistence type="predicted"/>
<keyword evidence="1" id="KW-0472">Membrane</keyword>
<evidence type="ECO:0000313" key="3">
    <source>
        <dbReference type="Proteomes" id="UP000586827"/>
    </source>
</evidence>
<feature type="transmembrane region" description="Helical" evidence="1">
    <location>
        <begin position="117"/>
        <end position="143"/>
    </location>
</feature>
<feature type="transmembrane region" description="Helical" evidence="1">
    <location>
        <begin position="183"/>
        <end position="201"/>
    </location>
</feature>
<reference evidence="2 3" key="1">
    <citation type="submission" date="2020-05" db="EMBL/GenBank/DDBJ databases">
        <title>MicrobeNet Type strains.</title>
        <authorList>
            <person name="Nicholson A.C."/>
        </authorList>
    </citation>
    <scope>NUCLEOTIDE SEQUENCE [LARGE SCALE GENOMIC DNA]</scope>
    <source>
        <strain evidence="2 3">JCM 3224</strain>
    </source>
</reference>
<dbReference type="Proteomes" id="UP000586827">
    <property type="component" value="Unassembled WGS sequence"/>
</dbReference>